<keyword evidence="3" id="KW-1185">Reference proteome</keyword>
<name>A0A0F6SE76_9BACT</name>
<dbReference type="RefSeq" id="WP_053232021.1">
    <property type="nucleotide sequence ID" value="NZ_CP011125.1"/>
</dbReference>
<dbReference type="STRING" id="927083.DB32_001858"/>
<feature type="region of interest" description="Disordered" evidence="1">
    <location>
        <begin position="275"/>
        <end position="295"/>
    </location>
</feature>
<dbReference type="PANTHER" id="PTHR37211">
    <property type="entry name" value="EXPRESSED PROTEIN"/>
    <property type="match status" value="1"/>
</dbReference>
<dbReference type="EMBL" id="CP011125">
    <property type="protein sequence ID" value="AKF04709.1"/>
    <property type="molecule type" value="Genomic_DNA"/>
</dbReference>
<sequence>MSRPRQKKKSGASARLDARTADKHDLYQRSVQAPEYEIRFLNLAFKRHTGRKPLHLREDFCGTALLCSKWVKSDPTRTALGLDIDRPTLDWGIAHNLAPIGDAAKRVTLLEQDVMVPTRRKAEVIGAYNYSYQIFHTRELLRRYFEAARKSLTDDGLFVLDAIGGWESQQVLTERRLCDGFTYVWEQAEYDPISNHFVCHITYEFKDGSKLERAFTYDWRLWQLAELRELLLEAGFVAVDAYWEGEDDEGQGTGTFHRVTKTTNDPGWNAYLVAKKSEPLPGSPDAQKAAKKKAR</sequence>
<accession>A0A0F6SE76</accession>
<evidence type="ECO:0008006" key="4">
    <source>
        <dbReference type="Google" id="ProtNLM"/>
    </source>
</evidence>
<proteinExistence type="predicted"/>
<dbReference type="Gene3D" id="3.40.50.150">
    <property type="entry name" value="Vaccinia Virus protein VP39"/>
    <property type="match status" value="1"/>
</dbReference>
<gene>
    <name evidence="2" type="ORF">DB32_001858</name>
</gene>
<dbReference type="SUPFAM" id="SSF53335">
    <property type="entry name" value="S-adenosyl-L-methionine-dependent methyltransferases"/>
    <property type="match status" value="1"/>
</dbReference>
<dbReference type="Gene3D" id="2.20.25.110">
    <property type="entry name" value="S-adenosyl-L-methionine-dependent methyltransferases"/>
    <property type="match status" value="1"/>
</dbReference>
<dbReference type="Proteomes" id="UP000034883">
    <property type="component" value="Chromosome"/>
</dbReference>
<reference evidence="2 3" key="1">
    <citation type="submission" date="2015-03" db="EMBL/GenBank/DDBJ databases">
        <title>Genome assembly of Sandaracinus amylolyticus DSM 53668.</title>
        <authorList>
            <person name="Sharma G."/>
            <person name="Subramanian S."/>
        </authorList>
    </citation>
    <scope>NUCLEOTIDE SEQUENCE [LARGE SCALE GENOMIC DNA]</scope>
    <source>
        <strain evidence="2 3">DSM 53668</strain>
    </source>
</reference>
<dbReference type="PANTHER" id="PTHR37211:SF1">
    <property type="entry name" value="EXPRESSED PROTEIN"/>
    <property type="match status" value="1"/>
</dbReference>
<dbReference type="InterPro" id="IPR029063">
    <property type="entry name" value="SAM-dependent_MTases_sf"/>
</dbReference>
<evidence type="ECO:0000256" key="1">
    <source>
        <dbReference type="SAM" id="MobiDB-lite"/>
    </source>
</evidence>
<evidence type="ECO:0000313" key="3">
    <source>
        <dbReference type="Proteomes" id="UP000034883"/>
    </source>
</evidence>
<protein>
    <recommendedName>
        <fullName evidence="4">Methyltransferase</fullName>
    </recommendedName>
</protein>
<organism evidence="2 3">
    <name type="scientific">Sandaracinus amylolyticus</name>
    <dbReference type="NCBI Taxonomy" id="927083"/>
    <lineage>
        <taxon>Bacteria</taxon>
        <taxon>Pseudomonadati</taxon>
        <taxon>Myxococcota</taxon>
        <taxon>Polyangia</taxon>
        <taxon>Polyangiales</taxon>
        <taxon>Sandaracinaceae</taxon>
        <taxon>Sandaracinus</taxon>
    </lineage>
</organism>
<dbReference type="KEGG" id="samy:DB32_001858"/>
<evidence type="ECO:0000313" key="2">
    <source>
        <dbReference type="EMBL" id="AKF04709.1"/>
    </source>
</evidence>
<dbReference type="AlphaFoldDB" id="A0A0F6SE76"/>